<dbReference type="AlphaFoldDB" id="A0A4Y2EI61"/>
<dbReference type="EMBL" id="BGPR01246821">
    <property type="protein sequence ID" value="GBM28843.1"/>
    <property type="molecule type" value="Genomic_DNA"/>
</dbReference>
<keyword evidence="2" id="KW-1185">Reference proteome</keyword>
<proteinExistence type="predicted"/>
<comment type="caution">
    <text evidence="1">The sequence shown here is derived from an EMBL/GenBank/DDBJ whole genome shotgun (WGS) entry which is preliminary data.</text>
</comment>
<evidence type="ECO:0000313" key="1">
    <source>
        <dbReference type="EMBL" id="GBM28843.1"/>
    </source>
</evidence>
<gene>
    <name evidence="1" type="ORF">AVEN_23914_1</name>
</gene>
<reference evidence="1 2" key="1">
    <citation type="journal article" date="2019" name="Sci. Rep.">
        <title>Orb-weaving spider Araneus ventricosus genome elucidates the spidroin gene catalogue.</title>
        <authorList>
            <person name="Kono N."/>
            <person name="Nakamura H."/>
            <person name="Ohtoshi R."/>
            <person name="Moran D.A.P."/>
            <person name="Shinohara A."/>
            <person name="Yoshida Y."/>
            <person name="Fujiwara M."/>
            <person name="Mori M."/>
            <person name="Tomita M."/>
            <person name="Arakawa K."/>
        </authorList>
    </citation>
    <scope>NUCLEOTIDE SEQUENCE [LARGE SCALE GENOMIC DNA]</scope>
</reference>
<dbReference type="Proteomes" id="UP000499080">
    <property type="component" value="Unassembled WGS sequence"/>
</dbReference>
<evidence type="ECO:0000313" key="2">
    <source>
        <dbReference type="Proteomes" id="UP000499080"/>
    </source>
</evidence>
<feature type="non-terminal residue" evidence="1">
    <location>
        <position position="1"/>
    </location>
</feature>
<name>A0A4Y2EI61_ARAVE</name>
<sequence>VNPSTLSLKFVCNTPLGALVTGPKKKREDKYCKDLILADQDPTLDQDPLRASYIRSLPKAQLFKGVLLLGHFVQPRTLMELDDFEVRDDDVFIITYLKSEVSFISIVYAHIIVFAFPEMVYKVKRANCAANIV</sequence>
<dbReference type="OrthoDB" id="6432009at2759"/>
<protein>
    <submittedName>
        <fullName evidence="1">Uncharacterized protein</fullName>
    </submittedName>
</protein>
<organism evidence="1 2">
    <name type="scientific">Araneus ventricosus</name>
    <name type="common">Orbweaver spider</name>
    <name type="synonym">Epeira ventricosa</name>
    <dbReference type="NCBI Taxonomy" id="182803"/>
    <lineage>
        <taxon>Eukaryota</taxon>
        <taxon>Metazoa</taxon>
        <taxon>Ecdysozoa</taxon>
        <taxon>Arthropoda</taxon>
        <taxon>Chelicerata</taxon>
        <taxon>Arachnida</taxon>
        <taxon>Araneae</taxon>
        <taxon>Araneomorphae</taxon>
        <taxon>Entelegynae</taxon>
        <taxon>Araneoidea</taxon>
        <taxon>Araneidae</taxon>
        <taxon>Araneus</taxon>
    </lineage>
</organism>
<accession>A0A4Y2EI61</accession>